<comment type="caution">
    <text evidence="1">The sequence shown here is derived from an EMBL/GenBank/DDBJ whole genome shotgun (WGS) entry which is preliminary data.</text>
</comment>
<proteinExistence type="predicted"/>
<dbReference type="RefSeq" id="WP_191320762.1">
    <property type="nucleotide sequence ID" value="NZ_BNCG01000024.1"/>
</dbReference>
<organism evidence="1 2">
    <name type="scientific">Camelimonas fluminis</name>
    <dbReference type="NCBI Taxonomy" id="1576911"/>
    <lineage>
        <taxon>Bacteria</taxon>
        <taxon>Pseudomonadati</taxon>
        <taxon>Pseudomonadota</taxon>
        <taxon>Alphaproteobacteria</taxon>
        <taxon>Hyphomicrobiales</taxon>
        <taxon>Chelatococcaceae</taxon>
        <taxon>Camelimonas</taxon>
    </lineage>
</organism>
<name>A0ABV7UG55_9HYPH</name>
<dbReference type="EMBL" id="JBHRYC010000034">
    <property type="protein sequence ID" value="MFC3637318.1"/>
    <property type="molecule type" value="Genomic_DNA"/>
</dbReference>
<evidence type="ECO:0000313" key="2">
    <source>
        <dbReference type="Proteomes" id="UP001595704"/>
    </source>
</evidence>
<sequence>MKYNTRTLAAVHAGYDGIPLAESADNATRLAHIAGSALEARGYLKPTRVIQIRRRSVRLEGAGDCEFTIKLTADLRTIEEFRRD</sequence>
<keyword evidence="2" id="KW-1185">Reference proteome</keyword>
<gene>
    <name evidence="1" type="ORF">ACFONL_07965</name>
</gene>
<evidence type="ECO:0000313" key="1">
    <source>
        <dbReference type="EMBL" id="MFC3637318.1"/>
    </source>
</evidence>
<dbReference type="Proteomes" id="UP001595704">
    <property type="component" value="Unassembled WGS sequence"/>
</dbReference>
<accession>A0ABV7UG55</accession>
<protein>
    <submittedName>
        <fullName evidence="1">Uncharacterized protein</fullName>
    </submittedName>
</protein>
<reference evidence="2" key="1">
    <citation type="journal article" date="2019" name="Int. J. Syst. Evol. Microbiol.">
        <title>The Global Catalogue of Microorganisms (GCM) 10K type strain sequencing project: providing services to taxonomists for standard genome sequencing and annotation.</title>
        <authorList>
            <consortium name="The Broad Institute Genomics Platform"/>
            <consortium name="The Broad Institute Genome Sequencing Center for Infectious Disease"/>
            <person name="Wu L."/>
            <person name="Ma J."/>
        </authorList>
    </citation>
    <scope>NUCLEOTIDE SEQUENCE [LARGE SCALE GENOMIC DNA]</scope>
    <source>
        <strain evidence="2">KCTC 42282</strain>
    </source>
</reference>